<dbReference type="InterPro" id="IPR016181">
    <property type="entry name" value="Acyl_CoA_acyltransferase"/>
</dbReference>
<dbReference type="RefSeq" id="WP_263076198.1">
    <property type="nucleotide sequence ID" value="NZ_CP089977.1"/>
</dbReference>
<dbReference type="Proteomes" id="UP001063782">
    <property type="component" value="Chromosome"/>
</dbReference>
<dbReference type="EMBL" id="CP089977">
    <property type="protein sequence ID" value="UXZ04707.1"/>
    <property type="molecule type" value="Genomic_DNA"/>
</dbReference>
<feature type="domain" description="N-acetyltransferase" evidence="1">
    <location>
        <begin position="5"/>
        <end position="140"/>
    </location>
</feature>
<evidence type="ECO:0000313" key="2">
    <source>
        <dbReference type="EMBL" id="UXZ04707.1"/>
    </source>
</evidence>
<dbReference type="PANTHER" id="PTHR43792">
    <property type="entry name" value="GNAT FAMILY, PUTATIVE (AFU_ORTHOLOGUE AFUA_3G00765)-RELATED-RELATED"/>
    <property type="match status" value="1"/>
</dbReference>
<accession>A0ABY6F3Q0</accession>
<dbReference type="InterPro" id="IPR051531">
    <property type="entry name" value="N-acetyltransferase"/>
</dbReference>
<dbReference type="Gene3D" id="3.40.630.30">
    <property type="match status" value="1"/>
</dbReference>
<evidence type="ECO:0000313" key="3">
    <source>
        <dbReference type="Proteomes" id="UP001063782"/>
    </source>
</evidence>
<dbReference type="SUPFAM" id="SSF55729">
    <property type="entry name" value="Acyl-CoA N-acyltransferases (Nat)"/>
    <property type="match status" value="1"/>
</dbReference>
<name>A0ABY6F3Q0_9GAMM</name>
<sequence length="160" mass="18435">MTIHLDLFDEQDYSLFAQVLQNPQVMKNITGHAIDDDSVQKAWENRLMPINAKNEVAGYYKILLDGNYIGYGKLSFDDVIFDRPCIEIGYFLLPEFWGWGIGYQVGLRLINLAHHYGYPIIATVSQENHISKKLLGKLNFCFDKMIELDGKMGEVWVLKD</sequence>
<keyword evidence="3" id="KW-1185">Reference proteome</keyword>
<dbReference type="InterPro" id="IPR000182">
    <property type="entry name" value="GNAT_dom"/>
</dbReference>
<organism evidence="2 3">
    <name type="scientific">Moraxella nasicaprae</name>
    <dbReference type="NCBI Taxonomy" id="2904122"/>
    <lineage>
        <taxon>Bacteria</taxon>
        <taxon>Pseudomonadati</taxon>
        <taxon>Pseudomonadota</taxon>
        <taxon>Gammaproteobacteria</taxon>
        <taxon>Moraxellales</taxon>
        <taxon>Moraxellaceae</taxon>
        <taxon>Moraxella</taxon>
    </lineage>
</organism>
<evidence type="ECO:0000259" key="1">
    <source>
        <dbReference type="Pfam" id="PF13302"/>
    </source>
</evidence>
<dbReference type="PANTHER" id="PTHR43792:SF1">
    <property type="entry name" value="N-ACETYLTRANSFERASE DOMAIN-CONTAINING PROTEIN"/>
    <property type="match status" value="1"/>
</dbReference>
<dbReference type="Pfam" id="PF13302">
    <property type="entry name" value="Acetyltransf_3"/>
    <property type="match status" value="1"/>
</dbReference>
<gene>
    <name evidence="2" type="ORF">LU297_09105</name>
</gene>
<proteinExistence type="predicted"/>
<reference evidence="2" key="1">
    <citation type="submission" date="2021-12" db="EMBL/GenBank/DDBJ databases">
        <title>taxonomy of Moraxella sp. ZY201224.</title>
        <authorList>
            <person name="Li F."/>
        </authorList>
    </citation>
    <scope>NUCLEOTIDE SEQUENCE</scope>
    <source>
        <strain evidence="2">ZY201224</strain>
    </source>
</reference>
<protein>
    <submittedName>
        <fullName evidence="2">GNAT family N-acetyltransferase</fullName>
    </submittedName>
</protein>